<evidence type="ECO:0000256" key="6">
    <source>
        <dbReference type="RuleBase" id="RU004057"/>
    </source>
</evidence>
<feature type="transmembrane region" description="Helical" evidence="7">
    <location>
        <begin position="166"/>
        <end position="190"/>
    </location>
</feature>
<dbReference type="PANTHER" id="PTHR30625">
    <property type="entry name" value="PROTEIN TOLQ"/>
    <property type="match status" value="1"/>
</dbReference>
<protein>
    <submittedName>
        <fullName evidence="9">Biopolymer transport protein ExbB</fullName>
    </submittedName>
</protein>
<dbReference type="Proteomes" id="UP000223759">
    <property type="component" value="Unassembled WGS sequence"/>
</dbReference>
<sequence>MDQGSGGWIQGLFGLINLGGPVVVVLMLMSVLALTVILLKIAQFMRLKIHDHAAIDEAMMLWQSGDSQAALQGLADVKNPAAGVISHAINGQVKAQLPEPVLREEVMRQASEVLQSLRSQFRTLEVIGTLSPLLGLLGTVLGMIAAFQQLESAGARVDPSILSGGIWVALTTTAVGLAVAIPVVAVLNGLERWVDGFRHHLQDSLTRVFTQAAR</sequence>
<evidence type="ECO:0000256" key="5">
    <source>
        <dbReference type="ARBA" id="ARBA00023136"/>
    </source>
</evidence>
<evidence type="ECO:0000313" key="9">
    <source>
        <dbReference type="EMBL" id="SIT65853.1"/>
    </source>
</evidence>
<evidence type="ECO:0000256" key="2">
    <source>
        <dbReference type="ARBA" id="ARBA00022475"/>
    </source>
</evidence>
<proteinExistence type="inferred from homology"/>
<evidence type="ECO:0000256" key="7">
    <source>
        <dbReference type="SAM" id="Phobius"/>
    </source>
</evidence>
<keyword evidence="5 7" id="KW-0472">Membrane</keyword>
<dbReference type="InterPro" id="IPR002898">
    <property type="entry name" value="MotA_ExbB_proton_chnl"/>
</dbReference>
<dbReference type="STRING" id="233100.SAMN05216526_0308"/>
<evidence type="ECO:0000259" key="8">
    <source>
        <dbReference type="Pfam" id="PF01618"/>
    </source>
</evidence>
<keyword evidence="2" id="KW-1003">Cell membrane</keyword>
<dbReference type="InterPro" id="IPR050790">
    <property type="entry name" value="ExbB/TolQ_transport"/>
</dbReference>
<reference evidence="9 10" key="1">
    <citation type="submission" date="2017-01" db="EMBL/GenBank/DDBJ databases">
        <authorList>
            <person name="Mah S.A."/>
            <person name="Swanson W.J."/>
            <person name="Moy G.W."/>
            <person name="Vacquier V.D."/>
        </authorList>
    </citation>
    <scope>NUCLEOTIDE SEQUENCE [LARGE SCALE GENOMIC DNA]</scope>
    <source>
        <strain evidence="9 10">M9</strain>
    </source>
</reference>
<keyword evidence="4 7" id="KW-1133">Transmembrane helix</keyword>
<accession>A0A1R3VQM1</accession>
<dbReference type="Pfam" id="PF01618">
    <property type="entry name" value="MotA_ExbB"/>
    <property type="match status" value="1"/>
</dbReference>
<dbReference type="GO" id="GO:0017038">
    <property type="term" value="P:protein import"/>
    <property type="evidence" value="ECO:0007669"/>
    <property type="project" value="TreeGrafter"/>
</dbReference>
<evidence type="ECO:0000313" key="10">
    <source>
        <dbReference type="Proteomes" id="UP000223759"/>
    </source>
</evidence>
<dbReference type="RefSeq" id="WP_076754330.1">
    <property type="nucleotide sequence ID" value="NZ_CP023018.1"/>
</dbReference>
<feature type="transmembrane region" description="Helical" evidence="7">
    <location>
        <begin position="126"/>
        <end position="146"/>
    </location>
</feature>
<dbReference type="PANTHER" id="PTHR30625:SF11">
    <property type="entry name" value="MOTA_TOLQ_EXBB PROTON CHANNEL DOMAIN-CONTAINING PROTEIN"/>
    <property type="match status" value="1"/>
</dbReference>
<name>A0A1R3VQM1_9GAMM</name>
<organism evidence="9 10">
    <name type="scientific">Ectothiorhodosinus mongolicus</name>
    <dbReference type="NCBI Taxonomy" id="233100"/>
    <lineage>
        <taxon>Bacteria</taxon>
        <taxon>Pseudomonadati</taxon>
        <taxon>Pseudomonadota</taxon>
        <taxon>Gammaproteobacteria</taxon>
        <taxon>Chromatiales</taxon>
        <taxon>Ectothiorhodospiraceae</taxon>
        <taxon>Ectothiorhodosinus</taxon>
    </lineage>
</organism>
<gene>
    <name evidence="9" type="ORF">SAMN05216526_0308</name>
</gene>
<feature type="domain" description="MotA/TolQ/ExbB proton channel" evidence="8">
    <location>
        <begin position="83"/>
        <end position="201"/>
    </location>
</feature>
<comment type="subcellular location">
    <subcellularLocation>
        <location evidence="1">Cell membrane</location>
        <topology evidence="1">Multi-pass membrane protein</topology>
    </subcellularLocation>
    <subcellularLocation>
        <location evidence="6">Membrane</location>
        <topology evidence="6">Multi-pass membrane protein</topology>
    </subcellularLocation>
</comment>
<keyword evidence="10" id="KW-1185">Reference proteome</keyword>
<evidence type="ECO:0000256" key="1">
    <source>
        <dbReference type="ARBA" id="ARBA00004651"/>
    </source>
</evidence>
<dbReference type="EMBL" id="FTPK01000001">
    <property type="protein sequence ID" value="SIT65853.1"/>
    <property type="molecule type" value="Genomic_DNA"/>
</dbReference>
<keyword evidence="6" id="KW-0813">Transport</keyword>
<comment type="similarity">
    <text evidence="6">Belongs to the exbB/tolQ family.</text>
</comment>
<dbReference type="OrthoDB" id="4045at2"/>
<dbReference type="GO" id="GO:0005886">
    <property type="term" value="C:plasma membrane"/>
    <property type="evidence" value="ECO:0007669"/>
    <property type="project" value="UniProtKB-SubCell"/>
</dbReference>
<keyword evidence="6" id="KW-0653">Protein transport</keyword>
<keyword evidence="3 7" id="KW-0812">Transmembrane</keyword>
<evidence type="ECO:0000256" key="3">
    <source>
        <dbReference type="ARBA" id="ARBA00022692"/>
    </source>
</evidence>
<dbReference type="AlphaFoldDB" id="A0A1R3VQM1"/>
<evidence type="ECO:0000256" key="4">
    <source>
        <dbReference type="ARBA" id="ARBA00022989"/>
    </source>
</evidence>
<feature type="transmembrane region" description="Helical" evidence="7">
    <location>
        <begin position="12"/>
        <end position="39"/>
    </location>
</feature>